<dbReference type="InterPro" id="IPR011033">
    <property type="entry name" value="PRC_barrel-like_sf"/>
</dbReference>
<dbReference type="NCBIfam" id="TIGR02888">
    <property type="entry name" value="spore_YlmC_YmxH"/>
    <property type="match status" value="1"/>
</dbReference>
<dbReference type="SUPFAM" id="SSF50346">
    <property type="entry name" value="PRC-barrel domain"/>
    <property type="match status" value="1"/>
</dbReference>
<dbReference type="Gene3D" id="2.30.30.240">
    <property type="entry name" value="PRC-barrel domain"/>
    <property type="match status" value="1"/>
</dbReference>
<dbReference type="Proteomes" id="UP000184423">
    <property type="component" value="Unassembled WGS sequence"/>
</dbReference>
<dbReference type="RefSeq" id="WP_027307375.1">
    <property type="nucleotide sequence ID" value="NZ_FQVG01000007.1"/>
</dbReference>
<proteinExistence type="predicted"/>
<dbReference type="AlphaFoldDB" id="A0A1M4UEH5"/>
<reference evidence="3" key="1">
    <citation type="submission" date="2016-11" db="EMBL/GenBank/DDBJ databases">
        <authorList>
            <person name="Varghese N."/>
            <person name="Submissions S."/>
        </authorList>
    </citation>
    <scope>NUCLEOTIDE SEQUENCE [LARGE SCALE GENOMIC DNA]</scope>
    <source>
        <strain evidence="3">DSM 10124</strain>
    </source>
</reference>
<dbReference type="EMBL" id="FQVG01000007">
    <property type="protein sequence ID" value="SHE55169.1"/>
    <property type="molecule type" value="Genomic_DNA"/>
</dbReference>
<dbReference type="Pfam" id="PF05239">
    <property type="entry name" value="PRC"/>
    <property type="match status" value="1"/>
</dbReference>
<dbReference type="InterPro" id="IPR027275">
    <property type="entry name" value="PRC-brl_dom"/>
</dbReference>
<name>A0A1M4UEH5_9CLOT</name>
<evidence type="ECO:0000313" key="2">
    <source>
        <dbReference type="EMBL" id="SHE55169.1"/>
    </source>
</evidence>
<protein>
    <submittedName>
        <fullName evidence="2">Sporulation protein, YlmC/YmxH family</fullName>
    </submittedName>
</protein>
<gene>
    <name evidence="2" type="ORF">SAMN02746091_00636</name>
</gene>
<sequence>MKNKDDKFITLSQLRQMEVIDVVSGKKLGFISDIIFDDAFNRIESIVLPPEGGIFSIFKKREEIIIPWSSIKTLGIDVILIERQDEISIDK</sequence>
<feature type="domain" description="PRC-barrel" evidence="1">
    <location>
        <begin position="8"/>
        <end position="82"/>
    </location>
</feature>
<dbReference type="PANTHER" id="PTHR40061:SF1">
    <property type="entry name" value="SPORULATION PROTEIN YLMC-RELATED"/>
    <property type="match status" value="1"/>
</dbReference>
<evidence type="ECO:0000313" key="3">
    <source>
        <dbReference type="Proteomes" id="UP000184423"/>
    </source>
</evidence>
<keyword evidence="3" id="KW-1185">Reference proteome</keyword>
<dbReference type="PANTHER" id="PTHR40061">
    <property type="entry name" value="SPORULATION PROTEIN YLMC-RELATED"/>
    <property type="match status" value="1"/>
</dbReference>
<evidence type="ECO:0000259" key="1">
    <source>
        <dbReference type="Pfam" id="PF05239"/>
    </source>
</evidence>
<dbReference type="InterPro" id="IPR014238">
    <property type="entry name" value="Spore_YlmC/YmxH"/>
</dbReference>
<accession>A0A1M4UEH5</accession>
<organism evidence="2 3">
    <name type="scientific">Caloramator proteoclasticus DSM 10124</name>
    <dbReference type="NCBI Taxonomy" id="1121262"/>
    <lineage>
        <taxon>Bacteria</taxon>
        <taxon>Bacillati</taxon>
        <taxon>Bacillota</taxon>
        <taxon>Clostridia</taxon>
        <taxon>Eubacteriales</taxon>
        <taxon>Clostridiaceae</taxon>
        <taxon>Caloramator</taxon>
    </lineage>
</organism>